<organism evidence="10 11">
    <name type="scientific">Thermosediminibacter litoriperuensis</name>
    <dbReference type="NCBI Taxonomy" id="291989"/>
    <lineage>
        <taxon>Bacteria</taxon>
        <taxon>Bacillati</taxon>
        <taxon>Bacillota</taxon>
        <taxon>Clostridia</taxon>
        <taxon>Thermosediminibacterales</taxon>
        <taxon>Thermosediminibacteraceae</taxon>
        <taxon>Thermosediminibacter</taxon>
    </lineage>
</organism>
<dbReference type="EC" id="2.7.10.2" evidence="2"/>
<keyword evidence="4" id="KW-0547">Nucleotide-binding</keyword>
<dbReference type="GO" id="GO:0005524">
    <property type="term" value="F:ATP binding"/>
    <property type="evidence" value="ECO:0007669"/>
    <property type="project" value="UniProtKB-KW"/>
</dbReference>
<dbReference type="GO" id="GO:0004715">
    <property type="term" value="F:non-membrane spanning protein tyrosine kinase activity"/>
    <property type="evidence" value="ECO:0007669"/>
    <property type="project" value="UniProtKB-EC"/>
</dbReference>
<reference evidence="10 11" key="1">
    <citation type="submission" date="2019-07" db="EMBL/GenBank/DDBJ databases">
        <title>Genomic Encyclopedia of Type Strains, Phase I: the one thousand microbial genomes (KMG-I) project.</title>
        <authorList>
            <person name="Kyrpides N."/>
        </authorList>
    </citation>
    <scope>NUCLEOTIDE SEQUENCE [LARGE SCALE GENOMIC DNA]</scope>
    <source>
        <strain evidence="10 11">DSM 16647</strain>
    </source>
</reference>
<evidence type="ECO:0000256" key="6">
    <source>
        <dbReference type="ARBA" id="ARBA00022840"/>
    </source>
</evidence>
<dbReference type="EMBL" id="VNHO01000019">
    <property type="protein sequence ID" value="TYP52418.1"/>
    <property type="molecule type" value="Genomic_DNA"/>
</dbReference>
<dbReference type="NCBIfam" id="TIGR01007">
    <property type="entry name" value="eps_fam"/>
    <property type="match status" value="1"/>
</dbReference>
<evidence type="ECO:0000256" key="1">
    <source>
        <dbReference type="ARBA" id="ARBA00007316"/>
    </source>
</evidence>
<dbReference type="InterPro" id="IPR027417">
    <property type="entry name" value="P-loop_NTPase"/>
</dbReference>
<name>A0A5S5ALW4_9FIRM</name>
<comment type="catalytic activity">
    <reaction evidence="8">
        <text>L-tyrosyl-[protein] + ATP = O-phospho-L-tyrosyl-[protein] + ADP + H(+)</text>
        <dbReference type="Rhea" id="RHEA:10596"/>
        <dbReference type="Rhea" id="RHEA-COMP:10136"/>
        <dbReference type="Rhea" id="RHEA-COMP:20101"/>
        <dbReference type="ChEBI" id="CHEBI:15378"/>
        <dbReference type="ChEBI" id="CHEBI:30616"/>
        <dbReference type="ChEBI" id="CHEBI:46858"/>
        <dbReference type="ChEBI" id="CHEBI:61978"/>
        <dbReference type="ChEBI" id="CHEBI:456216"/>
        <dbReference type="EC" id="2.7.10.2"/>
    </reaction>
</comment>
<keyword evidence="6" id="KW-0067">ATP-binding</keyword>
<dbReference type="SUPFAM" id="SSF52540">
    <property type="entry name" value="P-loop containing nucleoside triphosphate hydrolases"/>
    <property type="match status" value="1"/>
</dbReference>
<dbReference type="InterPro" id="IPR050445">
    <property type="entry name" value="Bact_polysacc_biosynth/exp"/>
</dbReference>
<keyword evidence="3" id="KW-0808">Transferase</keyword>
<comment type="caution">
    <text evidence="10">The sequence shown here is derived from an EMBL/GenBank/DDBJ whole genome shotgun (WGS) entry which is preliminary data.</text>
</comment>
<evidence type="ECO:0000256" key="2">
    <source>
        <dbReference type="ARBA" id="ARBA00011903"/>
    </source>
</evidence>
<dbReference type="PANTHER" id="PTHR32309">
    <property type="entry name" value="TYROSINE-PROTEIN KINASE"/>
    <property type="match status" value="1"/>
</dbReference>
<dbReference type="CDD" id="cd05387">
    <property type="entry name" value="BY-kinase"/>
    <property type="match status" value="1"/>
</dbReference>
<dbReference type="Gene3D" id="3.40.50.300">
    <property type="entry name" value="P-loop containing nucleotide triphosphate hydrolases"/>
    <property type="match status" value="1"/>
</dbReference>
<evidence type="ECO:0000256" key="3">
    <source>
        <dbReference type="ARBA" id="ARBA00022679"/>
    </source>
</evidence>
<gene>
    <name evidence="10" type="ORF">LZ11_01762</name>
</gene>
<keyword evidence="5" id="KW-0418">Kinase</keyword>
<dbReference type="GO" id="GO:0042802">
    <property type="term" value="F:identical protein binding"/>
    <property type="evidence" value="ECO:0007669"/>
    <property type="project" value="UniProtKB-ARBA"/>
</dbReference>
<feature type="domain" description="AAA" evidence="9">
    <location>
        <begin position="42"/>
        <end position="176"/>
    </location>
</feature>
<comment type="similarity">
    <text evidence="1">Belongs to the CpsD/CapB family.</text>
</comment>
<dbReference type="Pfam" id="PF13614">
    <property type="entry name" value="AAA_31"/>
    <property type="match status" value="1"/>
</dbReference>
<evidence type="ECO:0000313" key="11">
    <source>
        <dbReference type="Proteomes" id="UP000322294"/>
    </source>
</evidence>
<evidence type="ECO:0000256" key="4">
    <source>
        <dbReference type="ARBA" id="ARBA00022741"/>
    </source>
</evidence>
<dbReference type="Proteomes" id="UP000322294">
    <property type="component" value="Unassembled WGS sequence"/>
</dbReference>
<accession>A0A5S5ALW4</accession>
<dbReference type="PANTHER" id="PTHR32309:SF13">
    <property type="entry name" value="FERRIC ENTEROBACTIN TRANSPORT PROTEIN FEPE"/>
    <property type="match status" value="1"/>
</dbReference>
<evidence type="ECO:0000256" key="8">
    <source>
        <dbReference type="ARBA" id="ARBA00051245"/>
    </source>
</evidence>
<dbReference type="AlphaFoldDB" id="A0A5S5ALW4"/>
<keyword evidence="7" id="KW-0829">Tyrosine-protein kinase</keyword>
<dbReference type="InterPro" id="IPR025669">
    <property type="entry name" value="AAA_dom"/>
</dbReference>
<evidence type="ECO:0000256" key="5">
    <source>
        <dbReference type="ARBA" id="ARBA00022777"/>
    </source>
</evidence>
<protein>
    <recommendedName>
        <fullName evidence="2">non-specific protein-tyrosine kinase</fullName>
        <ecNumber evidence="2">2.7.10.2</ecNumber>
    </recommendedName>
</protein>
<sequence length="230" mass="25382">MGLFIMTDPKSIVSEAFRVLRTNLHFSGIDRPLRKVMITSSIPGEGKSTIVSNLAVCIANTGSKVLLVDADLRRPQIYKFFLLENYKGLSNLLAEDLPLDTVVNTTKVENLHVITSGPVPPNPAEVLGSAKMKKFLDEVASVYDMVLIDAPPVNSVADASILSALVDGVILVVEESSTEREAAIAAKQQLEKVNARILGVVLNKVKQKDGGYYYYYYYYGEDNKRVKKRK</sequence>
<evidence type="ECO:0000259" key="9">
    <source>
        <dbReference type="Pfam" id="PF13614"/>
    </source>
</evidence>
<keyword evidence="11" id="KW-1185">Reference proteome</keyword>
<proteinExistence type="inferred from homology"/>
<dbReference type="FunFam" id="3.40.50.300:FF:000527">
    <property type="entry name" value="Tyrosine-protein kinase etk"/>
    <property type="match status" value="1"/>
</dbReference>
<evidence type="ECO:0000256" key="7">
    <source>
        <dbReference type="ARBA" id="ARBA00023137"/>
    </source>
</evidence>
<evidence type="ECO:0000313" key="10">
    <source>
        <dbReference type="EMBL" id="TYP52418.1"/>
    </source>
</evidence>
<dbReference type="GO" id="GO:0005886">
    <property type="term" value="C:plasma membrane"/>
    <property type="evidence" value="ECO:0007669"/>
    <property type="project" value="TreeGrafter"/>
</dbReference>
<dbReference type="InterPro" id="IPR005702">
    <property type="entry name" value="Wzc-like_C"/>
</dbReference>